<dbReference type="Proteomes" id="UP000290572">
    <property type="component" value="Unassembled WGS sequence"/>
</dbReference>
<accession>A0A498MCW1</accession>
<evidence type="ECO:0000313" key="2">
    <source>
        <dbReference type="Proteomes" id="UP000290572"/>
    </source>
</evidence>
<comment type="caution">
    <text evidence="1">The sequence shown here is derived from an EMBL/GenBank/DDBJ whole genome shotgun (WGS) entry which is preliminary data.</text>
</comment>
<organism evidence="1 2">
    <name type="scientific">Labeo rohita</name>
    <name type="common">Indian major carp</name>
    <name type="synonym">Cyprinus rohita</name>
    <dbReference type="NCBI Taxonomy" id="84645"/>
    <lineage>
        <taxon>Eukaryota</taxon>
        <taxon>Metazoa</taxon>
        <taxon>Chordata</taxon>
        <taxon>Craniata</taxon>
        <taxon>Vertebrata</taxon>
        <taxon>Euteleostomi</taxon>
        <taxon>Actinopterygii</taxon>
        <taxon>Neopterygii</taxon>
        <taxon>Teleostei</taxon>
        <taxon>Ostariophysi</taxon>
        <taxon>Cypriniformes</taxon>
        <taxon>Cyprinidae</taxon>
        <taxon>Labeoninae</taxon>
        <taxon>Labeonini</taxon>
        <taxon>Labeo</taxon>
    </lineage>
</organism>
<dbReference type="AlphaFoldDB" id="A0A498MCW1"/>
<dbReference type="EMBL" id="QBIY01012702">
    <property type="protein sequence ID" value="RXN18781.1"/>
    <property type="molecule type" value="Genomic_DNA"/>
</dbReference>
<gene>
    <name evidence="1" type="ORF">ROHU_026074</name>
</gene>
<sequence length="221" mass="23992">MQEWTLLQQRGSREKAPAGATLLRQCGNTEEAPAGADTAAAGWKYGEGSCGSGHCCGSMEIQGRLLREWTLLWQCRNTEKACAGVDTAEAVGKWRERLLWERTLLRQCGNTGKVGKTEKTPAGADAAVAVWECRKGSCGSGHCCGSVEIQGRLLRERALLRQCRSIEKGSCGSRHCSGSGEEYLKSRYCCGSGEIQKRLLREWGAAGVVFKVMSMVGLKIE</sequence>
<proteinExistence type="predicted"/>
<name>A0A498MCW1_LABRO</name>
<reference evidence="1 2" key="1">
    <citation type="submission" date="2018-03" db="EMBL/GenBank/DDBJ databases">
        <title>Draft genome sequence of Rohu Carp (Labeo rohita).</title>
        <authorList>
            <person name="Das P."/>
            <person name="Kushwaha B."/>
            <person name="Joshi C.G."/>
            <person name="Kumar D."/>
            <person name="Nagpure N.S."/>
            <person name="Sahoo L."/>
            <person name="Das S.P."/>
            <person name="Bit A."/>
            <person name="Patnaik S."/>
            <person name="Meher P.K."/>
            <person name="Jayasankar P."/>
            <person name="Koringa P.G."/>
            <person name="Patel N.V."/>
            <person name="Hinsu A.T."/>
            <person name="Kumar R."/>
            <person name="Pandey M."/>
            <person name="Agarwal S."/>
            <person name="Srivastava S."/>
            <person name="Singh M."/>
            <person name="Iquebal M.A."/>
            <person name="Jaiswal S."/>
            <person name="Angadi U.B."/>
            <person name="Kumar N."/>
            <person name="Raza M."/>
            <person name="Shah T.M."/>
            <person name="Rai A."/>
            <person name="Jena J.K."/>
        </authorList>
    </citation>
    <scope>NUCLEOTIDE SEQUENCE [LARGE SCALE GENOMIC DNA]</scope>
    <source>
        <strain evidence="1">DASCIFA01</strain>
        <tissue evidence="1">Testis</tissue>
    </source>
</reference>
<evidence type="ECO:0000313" key="1">
    <source>
        <dbReference type="EMBL" id="RXN18781.1"/>
    </source>
</evidence>
<keyword evidence="2" id="KW-1185">Reference proteome</keyword>
<protein>
    <submittedName>
        <fullName evidence="1">Uncharacterized protein</fullName>
    </submittedName>
</protein>